<evidence type="ECO:0000313" key="2">
    <source>
        <dbReference type="Proteomes" id="UP001642360"/>
    </source>
</evidence>
<name>A0ABC8UED3_9AQUA</name>
<sequence length="97" mass="10554">MAKFRNSSTAGNCTADLKAVARSYLSQLLKLDILFTAGQFELTLQLNFSFSWSLLHPPILLAASALSMQLDSYLTGLSFTSRPLRNLKATCLGLGVI</sequence>
<reference evidence="1 2" key="1">
    <citation type="submission" date="2024-02" db="EMBL/GenBank/DDBJ databases">
        <authorList>
            <person name="Vignale AGUSTIN F."/>
            <person name="Sosa J E."/>
            <person name="Modenutti C."/>
        </authorList>
    </citation>
    <scope>NUCLEOTIDE SEQUENCE [LARGE SCALE GENOMIC DNA]</scope>
</reference>
<accession>A0ABC8UED3</accession>
<dbReference type="AlphaFoldDB" id="A0ABC8UED3"/>
<keyword evidence="2" id="KW-1185">Reference proteome</keyword>
<gene>
    <name evidence="1" type="ORF">ILEXP_LOCUS49344</name>
</gene>
<dbReference type="EMBL" id="CAUOFW020007491">
    <property type="protein sequence ID" value="CAK9179414.1"/>
    <property type="molecule type" value="Genomic_DNA"/>
</dbReference>
<evidence type="ECO:0000313" key="1">
    <source>
        <dbReference type="EMBL" id="CAK9179414.1"/>
    </source>
</evidence>
<dbReference type="Proteomes" id="UP001642360">
    <property type="component" value="Unassembled WGS sequence"/>
</dbReference>
<proteinExistence type="predicted"/>
<comment type="caution">
    <text evidence="1">The sequence shown here is derived from an EMBL/GenBank/DDBJ whole genome shotgun (WGS) entry which is preliminary data.</text>
</comment>
<organism evidence="1 2">
    <name type="scientific">Ilex paraguariensis</name>
    <name type="common">yerba mate</name>
    <dbReference type="NCBI Taxonomy" id="185542"/>
    <lineage>
        <taxon>Eukaryota</taxon>
        <taxon>Viridiplantae</taxon>
        <taxon>Streptophyta</taxon>
        <taxon>Embryophyta</taxon>
        <taxon>Tracheophyta</taxon>
        <taxon>Spermatophyta</taxon>
        <taxon>Magnoliopsida</taxon>
        <taxon>eudicotyledons</taxon>
        <taxon>Gunneridae</taxon>
        <taxon>Pentapetalae</taxon>
        <taxon>asterids</taxon>
        <taxon>campanulids</taxon>
        <taxon>Aquifoliales</taxon>
        <taxon>Aquifoliaceae</taxon>
        <taxon>Ilex</taxon>
    </lineage>
</organism>
<protein>
    <submittedName>
        <fullName evidence="1">Uncharacterized protein</fullName>
    </submittedName>
</protein>